<organism evidence="1 2">
    <name type="scientific">Rosa chinensis</name>
    <name type="common">China rose</name>
    <dbReference type="NCBI Taxonomy" id="74649"/>
    <lineage>
        <taxon>Eukaryota</taxon>
        <taxon>Viridiplantae</taxon>
        <taxon>Streptophyta</taxon>
        <taxon>Embryophyta</taxon>
        <taxon>Tracheophyta</taxon>
        <taxon>Spermatophyta</taxon>
        <taxon>Magnoliopsida</taxon>
        <taxon>eudicotyledons</taxon>
        <taxon>Gunneridae</taxon>
        <taxon>Pentapetalae</taxon>
        <taxon>rosids</taxon>
        <taxon>fabids</taxon>
        <taxon>Rosales</taxon>
        <taxon>Rosaceae</taxon>
        <taxon>Rosoideae</taxon>
        <taxon>Rosoideae incertae sedis</taxon>
        <taxon>Rosa</taxon>
    </lineage>
</organism>
<dbReference type="Gramene" id="PRQ56042">
    <property type="protein sequence ID" value="PRQ56042"/>
    <property type="gene ID" value="RchiOBHm_Chr1g0331401"/>
</dbReference>
<protein>
    <submittedName>
        <fullName evidence="1">Uncharacterized protein</fullName>
    </submittedName>
</protein>
<comment type="caution">
    <text evidence="1">The sequence shown here is derived from an EMBL/GenBank/DDBJ whole genome shotgun (WGS) entry which is preliminary data.</text>
</comment>
<dbReference type="AlphaFoldDB" id="A0A2P6SBI3"/>
<sequence>MQKNFGTIFLQLFLCLLLSVVLLAYSYSVINDFRSSLQPDYSTVLNSGIYIFKECEFSIFLVQ</sequence>
<evidence type="ECO:0000313" key="2">
    <source>
        <dbReference type="Proteomes" id="UP000238479"/>
    </source>
</evidence>
<gene>
    <name evidence="1" type="ORF">RchiOBHm_Chr1g0331401</name>
</gene>
<dbReference type="EMBL" id="PDCK01000039">
    <property type="protein sequence ID" value="PRQ56042.1"/>
    <property type="molecule type" value="Genomic_DNA"/>
</dbReference>
<evidence type="ECO:0000313" key="1">
    <source>
        <dbReference type="EMBL" id="PRQ56042.1"/>
    </source>
</evidence>
<reference evidence="1 2" key="1">
    <citation type="journal article" date="2018" name="Nat. Genet.">
        <title>The Rosa genome provides new insights in the design of modern roses.</title>
        <authorList>
            <person name="Bendahmane M."/>
        </authorList>
    </citation>
    <scope>NUCLEOTIDE SEQUENCE [LARGE SCALE GENOMIC DNA]</scope>
    <source>
        <strain evidence="2">cv. Old Blush</strain>
    </source>
</reference>
<name>A0A2P6SBI3_ROSCH</name>
<dbReference type="Proteomes" id="UP000238479">
    <property type="component" value="Chromosome 1"/>
</dbReference>
<proteinExistence type="predicted"/>
<keyword evidence="2" id="KW-1185">Reference proteome</keyword>
<accession>A0A2P6SBI3</accession>